<gene>
    <name evidence="2" type="ORF">Ae201684_017336</name>
</gene>
<reference evidence="2 3" key="1">
    <citation type="submission" date="2019-07" db="EMBL/GenBank/DDBJ databases">
        <title>Genomics analysis of Aphanomyces spp. identifies a new class of oomycete effector associated with host adaptation.</title>
        <authorList>
            <person name="Gaulin E."/>
        </authorList>
    </citation>
    <scope>NUCLEOTIDE SEQUENCE [LARGE SCALE GENOMIC DNA]</scope>
    <source>
        <strain evidence="2 3">ATCC 201684</strain>
    </source>
</reference>
<dbReference type="Gene3D" id="3.40.630.30">
    <property type="match status" value="1"/>
</dbReference>
<organism evidence="2 3">
    <name type="scientific">Aphanomyces euteiches</name>
    <dbReference type="NCBI Taxonomy" id="100861"/>
    <lineage>
        <taxon>Eukaryota</taxon>
        <taxon>Sar</taxon>
        <taxon>Stramenopiles</taxon>
        <taxon>Oomycota</taxon>
        <taxon>Saprolegniomycetes</taxon>
        <taxon>Saprolegniales</taxon>
        <taxon>Verrucalvaceae</taxon>
        <taxon>Aphanomyces</taxon>
    </lineage>
</organism>
<dbReference type="CDD" id="cd04301">
    <property type="entry name" value="NAT_SF"/>
    <property type="match status" value="1"/>
</dbReference>
<dbReference type="Proteomes" id="UP000481153">
    <property type="component" value="Unassembled WGS sequence"/>
</dbReference>
<keyword evidence="3" id="KW-1185">Reference proteome</keyword>
<sequence length="178" mass="20056">MFLWSRVDAIGQNSPSQRSRSVVISKAMAYRVLHITSVSDESRPWLIKAEAVHRELRPQLDEAYLDQLTEIFGQGGELLVAIDKTSKAVVGVSLFRVYRDTFSGRKLYVDDLVTAASERSKGIGHVLMAWLKEEGVRRGAVSLILDSGCQRTNAHRFYFREGLVITAFNFKHELSPSQ</sequence>
<proteinExistence type="predicted"/>
<evidence type="ECO:0000313" key="2">
    <source>
        <dbReference type="EMBL" id="KAF0723841.1"/>
    </source>
</evidence>
<evidence type="ECO:0000313" key="3">
    <source>
        <dbReference type="Proteomes" id="UP000481153"/>
    </source>
</evidence>
<dbReference type="Pfam" id="PF00583">
    <property type="entry name" value="Acetyltransf_1"/>
    <property type="match status" value="1"/>
</dbReference>
<comment type="caution">
    <text evidence="2">The sequence shown here is derived from an EMBL/GenBank/DDBJ whole genome shotgun (WGS) entry which is preliminary data.</text>
</comment>
<evidence type="ECO:0000259" key="1">
    <source>
        <dbReference type="PROSITE" id="PS51186"/>
    </source>
</evidence>
<dbReference type="AlphaFoldDB" id="A0A6G0W9F9"/>
<dbReference type="InterPro" id="IPR016181">
    <property type="entry name" value="Acyl_CoA_acyltransferase"/>
</dbReference>
<feature type="domain" description="N-acetyltransferase" evidence="1">
    <location>
        <begin position="36"/>
        <end position="178"/>
    </location>
</feature>
<dbReference type="PROSITE" id="PS51186">
    <property type="entry name" value="GNAT"/>
    <property type="match status" value="1"/>
</dbReference>
<dbReference type="EMBL" id="VJMJ01000294">
    <property type="protein sequence ID" value="KAF0723841.1"/>
    <property type="molecule type" value="Genomic_DNA"/>
</dbReference>
<accession>A0A6G0W9F9</accession>
<dbReference type="GO" id="GO:0016747">
    <property type="term" value="F:acyltransferase activity, transferring groups other than amino-acyl groups"/>
    <property type="evidence" value="ECO:0007669"/>
    <property type="project" value="InterPro"/>
</dbReference>
<dbReference type="InterPro" id="IPR000182">
    <property type="entry name" value="GNAT_dom"/>
</dbReference>
<dbReference type="SUPFAM" id="SSF55729">
    <property type="entry name" value="Acyl-CoA N-acyltransferases (Nat)"/>
    <property type="match status" value="1"/>
</dbReference>
<dbReference type="VEuPathDB" id="FungiDB:AeMF1_003811"/>
<protein>
    <recommendedName>
        <fullName evidence="1">N-acetyltransferase domain-containing protein</fullName>
    </recommendedName>
</protein>
<name>A0A6G0W9F9_9STRA</name>